<comment type="caution">
    <text evidence="1">The sequence shown here is derived from an EMBL/GenBank/DDBJ whole genome shotgun (WGS) entry which is preliminary data.</text>
</comment>
<name>A0A644VU67_9ZZZZ</name>
<protein>
    <submittedName>
        <fullName evidence="1">Uncharacterized protein</fullName>
    </submittedName>
</protein>
<proteinExistence type="predicted"/>
<organism evidence="1">
    <name type="scientific">bioreactor metagenome</name>
    <dbReference type="NCBI Taxonomy" id="1076179"/>
    <lineage>
        <taxon>unclassified sequences</taxon>
        <taxon>metagenomes</taxon>
        <taxon>ecological metagenomes</taxon>
    </lineage>
</organism>
<dbReference type="AlphaFoldDB" id="A0A644VU67"/>
<reference evidence="1" key="1">
    <citation type="submission" date="2019-08" db="EMBL/GenBank/DDBJ databases">
        <authorList>
            <person name="Kucharzyk K."/>
            <person name="Murdoch R.W."/>
            <person name="Higgins S."/>
            <person name="Loffler F."/>
        </authorList>
    </citation>
    <scope>NUCLEOTIDE SEQUENCE</scope>
</reference>
<sequence>MGARDRLQERGLAHAIGAHDAGHLARLRHHVDAVKDLRPAVVKRKPLGFQHVQRPR</sequence>
<accession>A0A644VU67</accession>
<evidence type="ECO:0000313" key="1">
    <source>
        <dbReference type="EMBL" id="MPL94817.1"/>
    </source>
</evidence>
<gene>
    <name evidence="1" type="ORF">SDC9_40975</name>
</gene>
<dbReference type="EMBL" id="VSSQ01000442">
    <property type="protein sequence ID" value="MPL94817.1"/>
    <property type="molecule type" value="Genomic_DNA"/>
</dbReference>